<accession>A0A163J670</accession>
<organism evidence="2">
    <name type="scientific">Absidia glauca</name>
    <name type="common">Pin mould</name>
    <dbReference type="NCBI Taxonomy" id="4829"/>
    <lineage>
        <taxon>Eukaryota</taxon>
        <taxon>Fungi</taxon>
        <taxon>Fungi incertae sedis</taxon>
        <taxon>Mucoromycota</taxon>
        <taxon>Mucoromycotina</taxon>
        <taxon>Mucoromycetes</taxon>
        <taxon>Mucorales</taxon>
        <taxon>Cunninghamellaceae</taxon>
        <taxon>Absidia</taxon>
    </lineage>
</organism>
<feature type="region of interest" description="Disordered" evidence="1">
    <location>
        <begin position="1"/>
        <end position="48"/>
    </location>
</feature>
<proteinExistence type="predicted"/>
<dbReference type="InterPro" id="IPR050561">
    <property type="entry name" value="PTP"/>
</dbReference>
<dbReference type="InParanoid" id="A0A163J670"/>
<dbReference type="Pfam" id="PF14566">
    <property type="entry name" value="PTPlike_phytase"/>
    <property type="match status" value="3"/>
</dbReference>
<dbReference type="Gene3D" id="3.90.190.10">
    <property type="entry name" value="Protein tyrosine phosphatase superfamily"/>
    <property type="match status" value="4"/>
</dbReference>
<evidence type="ECO:0000313" key="3">
    <source>
        <dbReference type="Proteomes" id="UP000078561"/>
    </source>
</evidence>
<dbReference type="OMA" id="PPFICGC"/>
<evidence type="ECO:0000313" key="2">
    <source>
        <dbReference type="EMBL" id="SAL97424.1"/>
    </source>
</evidence>
<dbReference type="SUPFAM" id="SSF52799">
    <property type="entry name" value="(Phosphotyrosine protein) phosphatases II"/>
    <property type="match status" value="3"/>
</dbReference>
<evidence type="ECO:0008006" key="4">
    <source>
        <dbReference type="Google" id="ProtNLM"/>
    </source>
</evidence>
<dbReference type="Proteomes" id="UP000078561">
    <property type="component" value="Unassembled WGS sequence"/>
</dbReference>
<gene>
    <name evidence="2" type="primary">ABSGL_02918.1 scaffold 4049</name>
</gene>
<reference evidence="2" key="1">
    <citation type="submission" date="2016-04" db="EMBL/GenBank/DDBJ databases">
        <authorList>
            <person name="Evans L.H."/>
            <person name="Alamgir A."/>
            <person name="Owens N."/>
            <person name="Weber N.D."/>
            <person name="Virtaneva K."/>
            <person name="Barbian K."/>
            <person name="Babar A."/>
            <person name="Rosenke K."/>
        </authorList>
    </citation>
    <scope>NUCLEOTIDE SEQUENCE [LARGE SCALE GENOMIC DNA]</scope>
    <source>
        <strain evidence="2">CBS 101.48</strain>
    </source>
</reference>
<evidence type="ECO:0000256" key="1">
    <source>
        <dbReference type="SAM" id="MobiDB-lite"/>
    </source>
</evidence>
<dbReference type="PANTHER" id="PTHR23339">
    <property type="entry name" value="TYROSINE SPECIFIC PROTEIN PHOSPHATASE AND DUAL SPECIFICITY PROTEIN PHOSPHATASE"/>
    <property type="match status" value="1"/>
</dbReference>
<name>A0A163J670_ABSGL</name>
<keyword evidence="3" id="KW-1185">Reference proteome</keyword>
<sequence>MERKGSPKPSSPLTSRFVPAKVGDKTHGRSGSVSSSGPPSSPPTEGIVTTSTLASTHEQQQLDPRRLLKVVESVVRNRSGSVLARQTILKADHFRQATNTKLEFFLSGAPNFRAAELNVYGVAQPSVIGLSSILALLNCHPKSLQSQKCTWFLTREEPLVYLNGYPYVLREYADPMRNMQSFAGINATRLEMVEERLKTDVIKEANTMGVFLSFQNEGYRLTYFRIPISPMQAPEDNYFDEYVRVIKNLDPSDPLIFNCGMGGVRTTVGTILAQMIRRTQLLERGEADPFPVSGYMYEQGDAAQSLGPEFIKGLHDADIQNTQNSVLLRLIYILEKGLESNTNSKSVIEWAFEKSQVIENLKEAIIGNYYPVVSLISVLEHGSYCKRLLDKIIDQSDAVVNIRDDILLNRIKQTTQGSSDYRKESSYLSKALLGLQRYMALLCFTSYINDSPNTRFETRFSSWFKARTEVWRMVQHMRIKEPQLYFFRPVDDLRSMGSIELQKQGSLGHHRSAGMFEMTGAGAQAGSMALEAEEFILKSRTGVVLTSQTILKIDFWRQDLMNKNIETASHPRSPAITSREDPFMNDEKERSSNGQMHHTFYINGAANFRRIPDTHIYGVAQPTIDGLRSVIRRLFNDQSSRNDKILWINLREEPIIYINGIPYVLRDRYFTLRNIRAYHGITGSRLEQLEERLKEDVIKEIDDSNGRILLHGEDQDGNVITAWEDVNVEDVMTVKEVMETVANEMDLQQNDPDQQKRHGGYTLDYRRVPVTAEKTPDYVDFDEMRLLIGNQCRSNTSAIVLNCQVGVGRSTMGTVMAALITRWMYSSNKSNPTIVTQPSLNYQIINSLLRVIKNGLENKSVVDTVIDQCGGVLNLRDMIESAHIRAENETTDDDKRRRILKTGLMALERYFMLICFQAYLENTSPETLDTTESFLAWSKRHAEISTILHELRRGEEGSMMDQLVPVEKSIGDGVALSTEVMAVVRQRSGQVLSQNSILKHDAFPGCQKMNLKEKIEGAYNYRRVQVKTAKRAVRHCVPEATDGGLAADLNRADSELVVPPFICGCAMPSKDAIKSVLVAMDAGPGGKRKVLWTCLREEPVLYVNSQPYVLRLFADPLKNLETTGIAKSRVEGMENRMKMDALEEQKEYGGRLLLHDEEVTDSGGFKLEAIWETAPSQNIETPSEVFQSIIDEGYNVDYLRIPITDEQAPIPDVFDLLKQRILEANTGKDVLFNCQMGRGRTTTGMVTACLISMILNNNCTINENNLLMNDTAPGEPDILFETDHDDGYDERERYLNGEYKIILQVVSVLTYGKLAKRLTDQAINMCDHMQNLRRAIYDYRLRMDSMADRQSKKYATTREVGLNYLVRYFYLIVFADYLLEEVASPTCTAPMLEDIVTVEDAHKLTTFKTWLNGRREITNILKLQSLELS</sequence>
<protein>
    <recommendedName>
        <fullName evidence="4">Tyrosine specific protein phosphatases domain-containing protein</fullName>
    </recommendedName>
</protein>
<dbReference type="EMBL" id="LT551793">
    <property type="protein sequence ID" value="SAL97424.1"/>
    <property type="molecule type" value="Genomic_DNA"/>
</dbReference>
<dbReference type="SMART" id="SM01301">
    <property type="entry name" value="PTPlike_phytase"/>
    <property type="match status" value="3"/>
</dbReference>
<dbReference type="CDD" id="cd14496">
    <property type="entry name" value="PTP_paladin"/>
    <property type="match status" value="1"/>
</dbReference>
<dbReference type="InterPro" id="IPR029021">
    <property type="entry name" value="Prot-tyrosine_phosphatase-like"/>
</dbReference>
<dbReference type="OrthoDB" id="66369at2759"/>